<evidence type="ECO:0000256" key="1">
    <source>
        <dbReference type="ARBA" id="ARBA00005104"/>
    </source>
</evidence>
<dbReference type="Gene3D" id="3.40.140.10">
    <property type="entry name" value="Cytidine Deaminase, domain 2"/>
    <property type="match status" value="1"/>
</dbReference>
<dbReference type="OrthoDB" id="9800865at2"/>
<feature type="domain" description="CMP/dCMP-type deaminase" evidence="2">
    <location>
        <begin position="12"/>
        <end position="152"/>
    </location>
</feature>
<dbReference type="GO" id="GO:0009231">
    <property type="term" value="P:riboflavin biosynthetic process"/>
    <property type="evidence" value="ECO:0007669"/>
    <property type="project" value="UniProtKB-UniPathway"/>
</dbReference>
<dbReference type="NCBIfam" id="TIGR00326">
    <property type="entry name" value="eubact_ribD"/>
    <property type="match status" value="1"/>
</dbReference>
<dbReference type="Pfam" id="PF00383">
    <property type="entry name" value="dCMP_cyt_deam_1"/>
    <property type="match status" value="1"/>
</dbReference>
<dbReference type="InterPro" id="IPR002125">
    <property type="entry name" value="CMP_dCMP_dom"/>
</dbReference>
<dbReference type="InterPro" id="IPR016193">
    <property type="entry name" value="Cytidine_deaminase-like"/>
</dbReference>
<reference evidence="3 4" key="1">
    <citation type="submission" date="2018-04" db="EMBL/GenBank/DDBJ databases">
        <title>Novel Campyloabacter and Helicobacter Species and Strains.</title>
        <authorList>
            <person name="Mannion A.J."/>
            <person name="Shen Z."/>
            <person name="Fox J.G."/>
        </authorList>
    </citation>
    <scope>NUCLEOTIDE SEQUENCE [LARGE SCALE GENOMIC DNA]</scope>
    <source>
        <strain evidence="3 4">ATCC 700242</strain>
    </source>
</reference>
<dbReference type="Gene3D" id="3.40.430.10">
    <property type="entry name" value="Dihydrofolate Reductase, subunit A"/>
    <property type="match status" value="1"/>
</dbReference>
<sequence length="342" mass="38844">MVKLEEIFLNWLINQAWEFQTLALPNPSVGAIVTDSFNRPLSYAFHQKSGEAHAELEAIKKALIALNVLDQSRCENLNSWEVYDLILSSHQNALKDCIIYVTLEPCNHEGKTPSCAKLLTGVKIKKVFFSSYDLGSYSKGGAEYLQSKGVEVVAGVCEEKGDRLLYPFLCMREKGHFNLFKIAQYLNANYKEGQISNQSSKAFTHTQRGVADALIISGKTILYDQPRLDLRCAYRKDKTYIPVKILTKQNLNPQEYSCIHSPDITLHQNLSSLGLDKGFNIIEGGYEMLESLREHLDALLLIFAPKFRGKGEEIKQRFDLRYLHSHSMRDNGGEDVFLWLQV</sequence>
<dbReference type="UniPathway" id="UPA00275"/>
<evidence type="ECO:0000313" key="3">
    <source>
        <dbReference type="EMBL" id="RDU69951.1"/>
    </source>
</evidence>
<dbReference type="SUPFAM" id="SSF53927">
    <property type="entry name" value="Cytidine deaminase-like"/>
    <property type="match status" value="1"/>
</dbReference>
<proteinExistence type="predicted"/>
<dbReference type="GO" id="GO:0008835">
    <property type="term" value="F:diaminohydroxyphosphoribosylaminopyrimidine deaminase activity"/>
    <property type="evidence" value="ECO:0007669"/>
    <property type="project" value="InterPro"/>
</dbReference>
<keyword evidence="4" id="KW-1185">Reference proteome</keyword>
<dbReference type="InterPro" id="IPR004794">
    <property type="entry name" value="Eubact_RibD"/>
</dbReference>
<evidence type="ECO:0000259" key="2">
    <source>
        <dbReference type="PROSITE" id="PS51747"/>
    </source>
</evidence>
<dbReference type="Proteomes" id="UP000257067">
    <property type="component" value="Unassembled WGS sequence"/>
</dbReference>
<organism evidence="3 4">
    <name type="scientific">Helicobacter cholecystus</name>
    <dbReference type="NCBI Taxonomy" id="45498"/>
    <lineage>
        <taxon>Bacteria</taxon>
        <taxon>Pseudomonadati</taxon>
        <taxon>Campylobacterota</taxon>
        <taxon>Epsilonproteobacteria</taxon>
        <taxon>Campylobacterales</taxon>
        <taxon>Helicobacteraceae</taxon>
        <taxon>Helicobacter</taxon>
    </lineage>
</organism>
<dbReference type="InterPro" id="IPR024072">
    <property type="entry name" value="DHFR-like_dom_sf"/>
</dbReference>
<dbReference type="AlphaFoldDB" id="A0A3D8IZH1"/>
<dbReference type="PROSITE" id="PS51747">
    <property type="entry name" value="CYT_DCMP_DEAMINASES_2"/>
    <property type="match status" value="1"/>
</dbReference>
<protein>
    <submittedName>
        <fullName evidence="3">Bifunctional diaminohydroxyphosphoribosylaminopyrimidine deaminase/5-amino-6-(5-phosphoribosylamino)uracil reductase RibD</fullName>
    </submittedName>
</protein>
<dbReference type="EMBL" id="NXLU01000001">
    <property type="protein sequence ID" value="RDU69951.1"/>
    <property type="molecule type" value="Genomic_DNA"/>
</dbReference>
<dbReference type="SUPFAM" id="SSF53597">
    <property type="entry name" value="Dihydrofolate reductase-like"/>
    <property type="match status" value="1"/>
</dbReference>
<dbReference type="RefSeq" id="WP_104723686.1">
    <property type="nucleotide sequence ID" value="NZ_FZNE01000002.1"/>
</dbReference>
<evidence type="ECO:0000313" key="4">
    <source>
        <dbReference type="Proteomes" id="UP000257067"/>
    </source>
</evidence>
<comment type="pathway">
    <text evidence="1">Cofactor biosynthesis; riboflavin biosynthesis.</text>
</comment>
<accession>A0A3D8IZH1</accession>
<name>A0A3D8IZH1_9HELI</name>
<gene>
    <name evidence="3" type="primary">ribD</name>
    <name evidence="3" type="ORF">CQA62_00630</name>
</gene>
<comment type="caution">
    <text evidence="3">The sequence shown here is derived from an EMBL/GenBank/DDBJ whole genome shotgun (WGS) entry which is preliminary data.</text>
</comment>